<evidence type="ECO:0000256" key="4">
    <source>
        <dbReference type="HAMAP-Rule" id="MF_00736"/>
    </source>
</evidence>
<dbReference type="STRING" id="384616.Pisl_0464"/>
<dbReference type="PANTHER" id="PTHR11661:SF1">
    <property type="entry name" value="LARGE RIBOSOMAL SUBUNIT PROTEIN UL11M"/>
    <property type="match status" value="1"/>
</dbReference>
<dbReference type="HAMAP" id="MF_00736">
    <property type="entry name" value="Ribosomal_uL11"/>
    <property type="match status" value="1"/>
</dbReference>
<keyword evidence="7" id="KW-1185">Reference proteome</keyword>
<dbReference type="GO" id="GO:0070180">
    <property type="term" value="F:large ribosomal subunit rRNA binding"/>
    <property type="evidence" value="ECO:0007669"/>
    <property type="project" value="UniProtKB-UniRule"/>
</dbReference>
<comment type="subunit">
    <text evidence="4">Part of the ribosomal stalk of the 50S ribosomal subunit. Interacts with L10 and the large rRNA to form the base of the stalk. L10 forms an elongated spine to which L12 dimers bind in a sequential fashion forming a multimeric L10(L12)X complex.</text>
</comment>
<evidence type="ECO:0000256" key="3">
    <source>
        <dbReference type="ARBA" id="ARBA00023274"/>
    </source>
</evidence>
<dbReference type="InterPro" id="IPR000911">
    <property type="entry name" value="Ribosomal_uL11"/>
</dbReference>
<dbReference type="HOGENOM" id="CLU_074237_4_0_2"/>
<dbReference type="Gene3D" id="3.30.1550.10">
    <property type="entry name" value="Ribosomal protein L11/L12, N-terminal domain"/>
    <property type="match status" value="1"/>
</dbReference>
<comment type="similarity">
    <text evidence="1 4">Belongs to the universal ribosomal protein uL11 family.</text>
</comment>
<keyword evidence="4" id="KW-0699">rRNA-binding</keyword>
<keyword evidence="2 4" id="KW-0689">Ribosomal protein</keyword>
<dbReference type="Proteomes" id="UP000002595">
    <property type="component" value="Chromosome"/>
</dbReference>
<dbReference type="Pfam" id="PF00298">
    <property type="entry name" value="Ribosomal_L11"/>
    <property type="match status" value="1"/>
</dbReference>
<name>A1RRR0_PYRIL</name>
<dbReference type="GeneID" id="4616762"/>
<dbReference type="KEGG" id="pis:Pisl_0464"/>
<reference evidence="6" key="1">
    <citation type="submission" date="2006-12" db="EMBL/GenBank/DDBJ databases">
        <title>Complete sequence of Pyrobaculum islandicum DSM 4184.</title>
        <authorList>
            <person name="Copeland A."/>
            <person name="Lucas S."/>
            <person name="Lapidus A."/>
            <person name="Barry K."/>
            <person name="Detter J.C."/>
            <person name="Glavina del Rio T."/>
            <person name="Dalin E."/>
            <person name="Tice H."/>
            <person name="Pitluck S."/>
            <person name="Meincke L."/>
            <person name="Brettin T."/>
            <person name="Bruce D."/>
            <person name="Han C."/>
            <person name="Tapia R."/>
            <person name="Gilna P."/>
            <person name="Schmutz J."/>
            <person name="Larimer F."/>
            <person name="Land M."/>
            <person name="Hauser L."/>
            <person name="Kyrpides N."/>
            <person name="Mikhailova N."/>
            <person name="Cozen A.E."/>
            <person name="Fitz-Gibbon S.T."/>
            <person name="House C.H."/>
            <person name="Saltikov C."/>
            <person name="Lowe T."/>
            <person name="Richardson P."/>
        </authorList>
    </citation>
    <scope>NUCLEOTIDE SEQUENCE [LARGE SCALE GENOMIC DNA]</scope>
    <source>
        <strain evidence="6">DSM 4184</strain>
    </source>
</reference>
<evidence type="ECO:0000256" key="1">
    <source>
        <dbReference type="ARBA" id="ARBA00010537"/>
    </source>
</evidence>
<dbReference type="EMBL" id="CP000504">
    <property type="protein sequence ID" value="ABL87642.1"/>
    <property type="molecule type" value="Genomic_DNA"/>
</dbReference>
<evidence type="ECO:0000259" key="5">
    <source>
        <dbReference type="Pfam" id="PF00298"/>
    </source>
</evidence>
<protein>
    <recommendedName>
        <fullName evidence="4">Large ribosomal subunit protein uL11</fullName>
    </recommendedName>
</protein>
<dbReference type="NCBIfam" id="NF002232">
    <property type="entry name" value="PRK01143.1"/>
    <property type="match status" value="1"/>
</dbReference>
<evidence type="ECO:0000313" key="7">
    <source>
        <dbReference type="Proteomes" id="UP000002595"/>
    </source>
</evidence>
<comment type="function">
    <text evidence="4">Forms part of the ribosomal stalk which helps the ribosome interact with GTP-bound translation factors.</text>
</comment>
<dbReference type="eggNOG" id="arCOG04372">
    <property type="taxonomic scope" value="Archaea"/>
</dbReference>
<dbReference type="SMART" id="SM00649">
    <property type="entry name" value="RL11"/>
    <property type="match status" value="1"/>
</dbReference>
<dbReference type="InterPro" id="IPR036796">
    <property type="entry name" value="Ribosomal_uL11_N_sf"/>
</dbReference>
<dbReference type="CDD" id="cd00349">
    <property type="entry name" value="Ribosomal_L11"/>
    <property type="match status" value="1"/>
</dbReference>
<dbReference type="Gene3D" id="1.10.10.250">
    <property type="entry name" value="Ribosomal protein L11, C-terminal domain"/>
    <property type="match status" value="1"/>
</dbReference>
<dbReference type="GO" id="GO:0003735">
    <property type="term" value="F:structural constituent of ribosome"/>
    <property type="evidence" value="ECO:0007669"/>
    <property type="project" value="InterPro"/>
</dbReference>
<dbReference type="PANTHER" id="PTHR11661">
    <property type="entry name" value="60S RIBOSOMAL PROTEIN L12"/>
    <property type="match status" value="1"/>
</dbReference>
<dbReference type="AlphaFoldDB" id="A1RRR0"/>
<dbReference type="GO" id="GO:0006412">
    <property type="term" value="P:translation"/>
    <property type="evidence" value="ECO:0007669"/>
    <property type="project" value="UniProtKB-UniRule"/>
</dbReference>
<gene>
    <name evidence="4" type="primary">rpl11</name>
    <name evidence="6" type="ordered locus">Pisl_0464</name>
</gene>
<dbReference type="InterPro" id="IPR036769">
    <property type="entry name" value="Ribosomal_uL11_C_sf"/>
</dbReference>
<dbReference type="SUPFAM" id="SSF46906">
    <property type="entry name" value="Ribosomal protein L11, C-terminal domain"/>
    <property type="match status" value="1"/>
</dbReference>
<feature type="domain" description="Large ribosomal subunit protein uL11 C-terminal" evidence="5">
    <location>
        <begin position="71"/>
        <end position="137"/>
    </location>
</feature>
<dbReference type="OrthoDB" id="8842at2157"/>
<accession>A1RRR0</accession>
<dbReference type="GO" id="GO:0015934">
    <property type="term" value="C:large ribosomal subunit"/>
    <property type="evidence" value="ECO:0007669"/>
    <property type="project" value="TreeGrafter"/>
</dbReference>
<sequence length="167" mass="18721">MSKRVITVPLQGGKVAVNPQFQDSLKQIGLDPNAVVQKIQEELKRYSKYPIQKVELEVFSPSRYEVKIYLPPIGDLFLKILGKDTGAHDSRNEVIGNLSFDQLVEIAIFKKDELKSKSLKSAIKQLLSTCKAMGITVDGKPAGEVIKEVDAGKYDEIINKFEKLWSQ</sequence>
<evidence type="ECO:0000256" key="2">
    <source>
        <dbReference type="ARBA" id="ARBA00022980"/>
    </source>
</evidence>
<proteinExistence type="inferred from homology"/>
<dbReference type="RefSeq" id="WP_011762219.1">
    <property type="nucleotide sequence ID" value="NC_008701.1"/>
</dbReference>
<organism evidence="6 7">
    <name type="scientific">Pyrobaculum islandicum (strain DSM 4184 / JCM 9189 / GEO3)</name>
    <dbReference type="NCBI Taxonomy" id="384616"/>
    <lineage>
        <taxon>Archaea</taxon>
        <taxon>Thermoproteota</taxon>
        <taxon>Thermoprotei</taxon>
        <taxon>Thermoproteales</taxon>
        <taxon>Thermoproteaceae</taxon>
        <taxon>Pyrobaculum</taxon>
    </lineage>
</organism>
<keyword evidence="3 4" id="KW-0687">Ribonucleoprotein</keyword>
<evidence type="ECO:0000313" key="6">
    <source>
        <dbReference type="EMBL" id="ABL87642.1"/>
    </source>
</evidence>
<dbReference type="InterPro" id="IPR020783">
    <property type="entry name" value="Ribosomal_uL11_C"/>
</dbReference>
<keyword evidence="4" id="KW-0694">RNA-binding</keyword>